<proteinExistence type="predicted"/>
<dbReference type="RefSeq" id="WP_074448360.1">
    <property type="nucleotide sequence ID" value="NZ_FMAE01000021.1"/>
</dbReference>
<feature type="domain" description="DUF6362" evidence="1">
    <location>
        <begin position="22"/>
        <end position="121"/>
    </location>
</feature>
<sequence length="135" mass="15815">MQGEVTIDKVERRFIRACKTIRALPDLERRFLKHNNGWPDYVRDHNEAYGYGEASMPRFRPTPFDVTDVLTALAWGKTLQRNEWKLVEMRSFDLSFGQIGRRIGRSDETARRHYRDVMLKIWAEANSIRSVTGVA</sequence>
<evidence type="ECO:0000259" key="1">
    <source>
        <dbReference type="Pfam" id="PF19889"/>
    </source>
</evidence>
<evidence type="ECO:0000313" key="3">
    <source>
        <dbReference type="Proteomes" id="UP000183174"/>
    </source>
</evidence>
<accession>A0A1C3XHF6</accession>
<dbReference type="InterPro" id="IPR045942">
    <property type="entry name" value="DUF6362"/>
</dbReference>
<dbReference type="EMBL" id="FMAE01000021">
    <property type="protein sequence ID" value="SCB51700.1"/>
    <property type="molecule type" value="Genomic_DNA"/>
</dbReference>
<gene>
    <name evidence="2" type="ORF">GA0061099_102118</name>
</gene>
<reference evidence="2 3" key="1">
    <citation type="submission" date="2016-08" db="EMBL/GenBank/DDBJ databases">
        <authorList>
            <person name="Seilhamer J.J."/>
        </authorList>
    </citation>
    <scope>NUCLEOTIDE SEQUENCE [LARGE SCALE GENOMIC DNA]</scope>
    <source>
        <strain evidence="2 3">CCBAU 10071</strain>
    </source>
</reference>
<organism evidence="2 3">
    <name type="scientific">Bradyrhizobium yuanmingense</name>
    <dbReference type="NCBI Taxonomy" id="108015"/>
    <lineage>
        <taxon>Bacteria</taxon>
        <taxon>Pseudomonadati</taxon>
        <taxon>Pseudomonadota</taxon>
        <taxon>Alphaproteobacteria</taxon>
        <taxon>Hyphomicrobiales</taxon>
        <taxon>Nitrobacteraceae</taxon>
        <taxon>Bradyrhizobium</taxon>
    </lineage>
</organism>
<name>A0A1C3XHF6_9BRAD</name>
<protein>
    <recommendedName>
        <fullName evidence="1">DUF6362 domain-containing protein</fullName>
    </recommendedName>
</protein>
<dbReference type="Pfam" id="PF19889">
    <property type="entry name" value="DUF6362"/>
    <property type="match status" value="1"/>
</dbReference>
<dbReference type="AlphaFoldDB" id="A0A1C3XHF6"/>
<evidence type="ECO:0000313" key="2">
    <source>
        <dbReference type="EMBL" id="SCB51700.1"/>
    </source>
</evidence>
<dbReference type="Proteomes" id="UP000183174">
    <property type="component" value="Unassembled WGS sequence"/>
</dbReference>